<evidence type="ECO:0000313" key="3">
    <source>
        <dbReference type="Proteomes" id="UP001472677"/>
    </source>
</evidence>
<accession>A0ABR2G8A6</accession>
<evidence type="ECO:0000256" key="1">
    <source>
        <dbReference type="SAM" id="MobiDB-lite"/>
    </source>
</evidence>
<comment type="caution">
    <text evidence="2">The sequence shown here is derived from an EMBL/GenBank/DDBJ whole genome shotgun (WGS) entry which is preliminary data.</text>
</comment>
<keyword evidence="3" id="KW-1185">Reference proteome</keyword>
<name>A0ABR2G8A6_9ROSI</name>
<dbReference type="EMBL" id="JBBPBM010000002">
    <property type="protein sequence ID" value="KAK8596816.1"/>
    <property type="molecule type" value="Genomic_DNA"/>
</dbReference>
<sequence length="77" mass="8464">MSNPYAQFSWTITFGTEIVQQTPPQSLLYLNGPSGTSGTAGVGKRDGDDDDDDVDCVSVDVIQVHRNLDRPRRPPRC</sequence>
<reference evidence="2 3" key="1">
    <citation type="journal article" date="2024" name="G3 (Bethesda)">
        <title>Genome assembly of Hibiscus sabdariffa L. provides insights into metabolisms of medicinal natural products.</title>
        <authorList>
            <person name="Kim T."/>
        </authorList>
    </citation>
    <scope>NUCLEOTIDE SEQUENCE [LARGE SCALE GENOMIC DNA]</scope>
    <source>
        <strain evidence="2">TK-2024</strain>
        <tissue evidence="2">Old leaves</tissue>
    </source>
</reference>
<dbReference type="Proteomes" id="UP001472677">
    <property type="component" value="Unassembled WGS sequence"/>
</dbReference>
<organism evidence="2 3">
    <name type="scientific">Hibiscus sabdariffa</name>
    <name type="common">roselle</name>
    <dbReference type="NCBI Taxonomy" id="183260"/>
    <lineage>
        <taxon>Eukaryota</taxon>
        <taxon>Viridiplantae</taxon>
        <taxon>Streptophyta</taxon>
        <taxon>Embryophyta</taxon>
        <taxon>Tracheophyta</taxon>
        <taxon>Spermatophyta</taxon>
        <taxon>Magnoliopsida</taxon>
        <taxon>eudicotyledons</taxon>
        <taxon>Gunneridae</taxon>
        <taxon>Pentapetalae</taxon>
        <taxon>rosids</taxon>
        <taxon>malvids</taxon>
        <taxon>Malvales</taxon>
        <taxon>Malvaceae</taxon>
        <taxon>Malvoideae</taxon>
        <taxon>Hibiscus</taxon>
    </lineage>
</organism>
<gene>
    <name evidence="2" type="ORF">V6N12_065295</name>
</gene>
<protein>
    <submittedName>
        <fullName evidence="2">Uncharacterized protein</fullName>
    </submittedName>
</protein>
<proteinExistence type="predicted"/>
<feature type="region of interest" description="Disordered" evidence="1">
    <location>
        <begin position="30"/>
        <end position="53"/>
    </location>
</feature>
<evidence type="ECO:0000313" key="2">
    <source>
        <dbReference type="EMBL" id="KAK8596816.1"/>
    </source>
</evidence>